<organism evidence="1 2">
    <name type="scientific">Latilactobacillus sakei</name>
    <name type="common">Lactobacillus sakei</name>
    <dbReference type="NCBI Taxonomy" id="1599"/>
    <lineage>
        <taxon>Bacteria</taxon>
        <taxon>Bacillati</taxon>
        <taxon>Bacillota</taxon>
        <taxon>Bacilli</taxon>
        <taxon>Lactobacillales</taxon>
        <taxon>Lactobacillaceae</taxon>
        <taxon>Latilactobacillus</taxon>
    </lineage>
</organism>
<proteinExistence type="predicted"/>
<dbReference type="AlphaFoldDB" id="A0AAE8J3C8"/>
<dbReference type="SUPFAM" id="SSF49785">
    <property type="entry name" value="Galactose-binding domain-like"/>
    <property type="match status" value="1"/>
</dbReference>
<dbReference type="RefSeq" id="WP_105299954.1">
    <property type="nucleotide sequence ID" value="NZ_CAKMCP010000001.1"/>
</dbReference>
<dbReference type="EMBL" id="OKRC01000001">
    <property type="protein sequence ID" value="SPE18483.1"/>
    <property type="molecule type" value="Genomic_DNA"/>
</dbReference>
<evidence type="ECO:0000313" key="1">
    <source>
        <dbReference type="EMBL" id="SPE18483.1"/>
    </source>
</evidence>
<dbReference type="Proteomes" id="UP000239650">
    <property type="component" value="Unassembled WGS sequence"/>
</dbReference>
<dbReference type="InterPro" id="IPR008979">
    <property type="entry name" value="Galactose-bd-like_sf"/>
</dbReference>
<evidence type="ECO:0000313" key="2">
    <source>
        <dbReference type="Proteomes" id="UP000239650"/>
    </source>
</evidence>
<protein>
    <recommendedName>
        <fullName evidence="3">Carbohydrate-binding protein</fullName>
    </recommendedName>
</protein>
<name>A0AAE8J3C8_LATSK</name>
<gene>
    <name evidence="1" type="ORF">LAS9267_00130</name>
</gene>
<dbReference type="Gene3D" id="2.60.120.260">
    <property type="entry name" value="Galactose-binding domain-like"/>
    <property type="match status" value="1"/>
</dbReference>
<accession>A0AAE8J3C8</accession>
<sequence>MTVTLQLLDANQKVVKERSGQTETYLDYHSQYTFGDAYQVICDQAPCHLVVQLDPSLQPALIYVAGAHWRYQVPFNLQREWPYPDGAFLGKNHYATVRLATDAEIQADRNVAQNSHDQHDDSGAYPHVSANAETRGETVFYAKNAIDGLVANESHGNYPYQSWGIDQQDDAELTLEFGRPVVLNRVGIVLRADYPHDSYWTAMTIVFSDGSQEVLAPQKVSEMQTFSFPERTVTSLKLTNLQKDQDSSTFPALTEIACFGYDILD</sequence>
<reference evidence="1 2" key="1">
    <citation type="submission" date="2018-02" db="EMBL/GenBank/DDBJ databases">
        <authorList>
            <person name="Rodrigo-Torres L."/>
            <person name="Arahal R. D."/>
            <person name="Lucena T."/>
        </authorList>
    </citation>
    <scope>NUCLEOTIDE SEQUENCE [LARGE SCALE GENOMIC DNA]</scope>
    <source>
        <strain evidence="1 2">CECT 9267</strain>
    </source>
</reference>
<evidence type="ECO:0008006" key="3">
    <source>
        <dbReference type="Google" id="ProtNLM"/>
    </source>
</evidence>
<comment type="caution">
    <text evidence="1">The sequence shown here is derived from an EMBL/GenBank/DDBJ whole genome shotgun (WGS) entry which is preliminary data.</text>
</comment>